<reference evidence="3" key="1">
    <citation type="journal article" date="2020" name="Stud. Mycol.">
        <title>101 Dothideomycetes genomes: a test case for predicting lifestyles and emergence of pathogens.</title>
        <authorList>
            <person name="Haridas S."/>
            <person name="Albert R."/>
            <person name="Binder M."/>
            <person name="Bloem J."/>
            <person name="Labutti K."/>
            <person name="Salamov A."/>
            <person name="Andreopoulos B."/>
            <person name="Baker S."/>
            <person name="Barry K."/>
            <person name="Bills G."/>
            <person name="Bluhm B."/>
            <person name="Cannon C."/>
            <person name="Castanera R."/>
            <person name="Culley D."/>
            <person name="Daum C."/>
            <person name="Ezra D."/>
            <person name="Gonzalez J."/>
            <person name="Henrissat B."/>
            <person name="Kuo A."/>
            <person name="Liang C."/>
            <person name="Lipzen A."/>
            <person name="Lutzoni F."/>
            <person name="Magnuson J."/>
            <person name="Mondo S."/>
            <person name="Nolan M."/>
            <person name="Ohm R."/>
            <person name="Pangilinan J."/>
            <person name="Park H.-J."/>
            <person name="Ramirez L."/>
            <person name="Alfaro M."/>
            <person name="Sun H."/>
            <person name="Tritt A."/>
            <person name="Yoshinaga Y."/>
            <person name="Zwiers L.-H."/>
            <person name="Turgeon B."/>
            <person name="Goodwin S."/>
            <person name="Spatafora J."/>
            <person name="Crous P."/>
            <person name="Grigoriev I."/>
        </authorList>
    </citation>
    <scope>NUCLEOTIDE SEQUENCE</scope>
    <source>
        <strain evidence="3">CBS 122367</strain>
    </source>
</reference>
<keyword evidence="4" id="KW-1185">Reference proteome</keyword>
<gene>
    <name evidence="3" type="ORF">K458DRAFT_476409</name>
</gene>
<evidence type="ECO:0000313" key="3">
    <source>
        <dbReference type="EMBL" id="KAF2686546.1"/>
    </source>
</evidence>
<accession>A0A6G1J7R1</accession>
<dbReference type="OrthoDB" id="432483at2759"/>
<protein>
    <recommendedName>
        <fullName evidence="2">Azaphilone pigments biosynthesis cluster protein L N-terminal domain-containing protein</fullName>
    </recommendedName>
</protein>
<evidence type="ECO:0000259" key="2">
    <source>
        <dbReference type="Pfam" id="PF17111"/>
    </source>
</evidence>
<keyword evidence="1" id="KW-0175">Coiled coil</keyword>
<name>A0A6G1J7R1_9PLEO</name>
<organism evidence="3 4">
    <name type="scientific">Lentithecium fluviatile CBS 122367</name>
    <dbReference type="NCBI Taxonomy" id="1168545"/>
    <lineage>
        <taxon>Eukaryota</taxon>
        <taxon>Fungi</taxon>
        <taxon>Dikarya</taxon>
        <taxon>Ascomycota</taxon>
        <taxon>Pezizomycotina</taxon>
        <taxon>Dothideomycetes</taxon>
        <taxon>Pleosporomycetidae</taxon>
        <taxon>Pleosporales</taxon>
        <taxon>Massarineae</taxon>
        <taxon>Lentitheciaceae</taxon>
        <taxon>Lentithecium</taxon>
    </lineage>
</organism>
<evidence type="ECO:0000313" key="4">
    <source>
        <dbReference type="Proteomes" id="UP000799291"/>
    </source>
</evidence>
<proteinExistence type="predicted"/>
<dbReference type="AlphaFoldDB" id="A0A6G1J7R1"/>
<feature type="coiled-coil region" evidence="1">
    <location>
        <begin position="195"/>
        <end position="229"/>
    </location>
</feature>
<dbReference type="Proteomes" id="UP000799291">
    <property type="component" value="Unassembled WGS sequence"/>
</dbReference>
<dbReference type="InterPro" id="IPR031348">
    <property type="entry name" value="PigL_N"/>
</dbReference>
<feature type="domain" description="Azaphilone pigments biosynthesis cluster protein L N-terminal" evidence="2">
    <location>
        <begin position="1"/>
        <end position="207"/>
    </location>
</feature>
<evidence type="ECO:0000256" key="1">
    <source>
        <dbReference type="SAM" id="Coils"/>
    </source>
</evidence>
<sequence>MDPLSITASIVGITTAAIQSVQFLTKTVDNIKEAPNTVKDVGTDLRAVQPVLQSLAKALQDGSEQIVLSDQIRCAVENTDRACTAFQSRVERWMKHSTEDKLFWMDRWKVGLFGVEHIKTFRGQLSDCKGTLSVALSTATILTTSRQENLMKEMKDIMLQQNEVVVRQQITQADTETAEIDRNVQQLAMSRSSELSRVSQQTEESEQSRQELLQELGRQQAANNALKEMCEEALSKTIYQRTGQKIKGVKATNHSSAFTGFINTSGEDLGVDQDITDVSADNWSVAVAGVIKNLDFKDMRSGGGGRDELRM</sequence>
<dbReference type="Pfam" id="PF17111">
    <property type="entry name" value="PigL_N"/>
    <property type="match status" value="1"/>
</dbReference>
<dbReference type="EMBL" id="MU005576">
    <property type="protein sequence ID" value="KAF2686546.1"/>
    <property type="molecule type" value="Genomic_DNA"/>
</dbReference>